<protein>
    <recommendedName>
        <fullName evidence="3">glutamate--tRNA ligase</fullName>
        <ecNumber evidence="3">6.1.1.17</ecNumber>
    </recommendedName>
    <alternativeName>
        <fullName evidence="9">Glutamyl-tRNA synthetase</fullName>
    </alternativeName>
</protein>
<evidence type="ECO:0000256" key="4">
    <source>
        <dbReference type="ARBA" id="ARBA00022598"/>
    </source>
</evidence>
<evidence type="ECO:0000259" key="12">
    <source>
        <dbReference type="Pfam" id="PF19269"/>
    </source>
</evidence>
<dbReference type="InterPro" id="IPR045462">
    <property type="entry name" value="aa-tRNA-synth_I_cd-bd"/>
</dbReference>
<dbReference type="Gene3D" id="1.10.10.350">
    <property type="match status" value="1"/>
</dbReference>
<dbReference type="PANTHER" id="PTHR43311">
    <property type="entry name" value="GLUTAMATE--TRNA LIGASE"/>
    <property type="match status" value="1"/>
</dbReference>
<evidence type="ECO:0000256" key="1">
    <source>
        <dbReference type="ARBA" id="ARBA00004173"/>
    </source>
</evidence>
<comment type="subcellular location">
    <subcellularLocation>
        <location evidence="1">Mitochondrion</location>
    </subcellularLocation>
</comment>
<dbReference type="InterPro" id="IPR033910">
    <property type="entry name" value="GluRS_core"/>
</dbReference>
<evidence type="ECO:0000256" key="10">
    <source>
        <dbReference type="RuleBase" id="RU363037"/>
    </source>
</evidence>
<dbReference type="InterPro" id="IPR014729">
    <property type="entry name" value="Rossmann-like_a/b/a_fold"/>
</dbReference>
<dbReference type="PRINTS" id="PR00987">
    <property type="entry name" value="TRNASYNTHGLU"/>
</dbReference>
<dbReference type="InterPro" id="IPR001412">
    <property type="entry name" value="aa-tRNA-synth_I_CS"/>
</dbReference>
<sequence length="575" mass="65802">MIKFLINSTTPTKKIIYNNNNNNQFLKSTINIFSLNFNNSNNFKRNFSCCSTNHSNDDNKIIDKVRVRYAPSPTGYLHLGGLRTALFNYLFAKKNKGTFILRIEDTDRTRFVEGSANNLASCLEWAGIPYDEGPSRPGNCGPYVQSERLTIYRDYANQLIKSGHAYHCFCSSERLSLSRINLKNQHAMSLYDRHCLKLSEEEIQRKLQLGEAHTIRLKIPPGTTKFVDHVKGTVQFNNQLIDDQVLMKSDGYPTYHLASVVDDHLMGISHIIRGEEWLNSTPKHIILYEAFGWKAPQMVHVPLLLNSDKSKLSKRQGDVSVDSYMSKGYLPESLVNFVALLGWSPSLDTKEIFTLSELIDSFSLDGINKSGSVVNMDRLDWLNVNHIRLQLDDPLKQNEILLKIKKQLIDYFNSTPTTSSIKEEQINSEYLLKSISCVKERVHLIEDFNGLLKPFFIEQVDYTTEEATKMKQKVWKSPQDSIKNIEFVIKRLQNLQDFTSTNIYQQLQLTCSQDIYKNQQLTEKELTTKTNQLMSNLRYLLLASPVGGGIPLTIETFGKDKTIKTLLNGLNLNKN</sequence>
<name>A0AAN7TT58_9MYCE</name>
<dbReference type="GO" id="GO:0000049">
    <property type="term" value="F:tRNA binding"/>
    <property type="evidence" value="ECO:0007669"/>
    <property type="project" value="InterPro"/>
</dbReference>
<dbReference type="GO" id="GO:0004818">
    <property type="term" value="F:glutamate-tRNA ligase activity"/>
    <property type="evidence" value="ECO:0007669"/>
    <property type="project" value="UniProtKB-EC"/>
</dbReference>
<dbReference type="AlphaFoldDB" id="A0AAN7TT58"/>
<dbReference type="Pfam" id="PF00749">
    <property type="entry name" value="tRNA-synt_1c"/>
    <property type="match status" value="1"/>
</dbReference>
<evidence type="ECO:0000313" key="13">
    <source>
        <dbReference type="EMBL" id="KAK5574798.1"/>
    </source>
</evidence>
<dbReference type="GO" id="GO:0006424">
    <property type="term" value="P:glutamyl-tRNA aminoacylation"/>
    <property type="evidence" value="ECO:0007669"/>
    <property type="project" value="InterPro"/>
</dbReference>
<evidence type="ECO:0000256" key="9">
    <source>
        <dbReference type="ARBA" id="ARBA00030865"/>
    </source>
</evidence>
<evidence type="ECO:0000259" key="11">
    <source>
        <dbReference type="Pfam" id="PF00749"/>
    </source>
</evidence>
<dbReference type="PROSITE" id="PS00178">
    <property type="entry name" value="AA_TRNA_LIGASE_I"/>
    <property type="match status" value="1"/>
</dbReference>
<dbReference type="SUPFAM" id="SSF48163">
    <property type="entry name" value="An anticodon-binding domain of class I aminoacyl-tRNA synthetases"/>
    <property type="match status" value="1"/>
</dbReference>
<accession>A0AAN7TT58</accession>
<dbReference type="Proteomes" id="UP001344447">
    <property type="component" value="Unassembled WGS sequence"/>
</dbReference>
<dbReference type="CDD" id="cd00808">
    <property type="entry name" value="GluRS_core"/>
    <property type="match status" value="1"/>
</dbReference>
<keyword evidence="5 10" id="KW-0547">Nucleotide-binding</keyword>
<dbReference type="InterPro" id="IPR000924">
    <property type="entry name" value="Glu/Gln-tRNA-synth"/>
</dbReference>
<dbReference type="GO" id="GO:0005524">
    <property type="term" value="F:ATP binding"/>
    <property type="evidence" value="ECO:0007669"/>
    <property type="project" value="UniProtKB-KW"/>
</dbReference>
<keyword evidence="6 10" id="KW-0067">ATP-binding</keyword>
<dbReference type="EC" id="6.1.1.17" evidence="3"/>
<proteinExistence type="inferred from homology"/>
<keyword evidence="14" id="KW-1185">Reference proteome</keyword>
<dbReference type="GO" id="GO:0008270">
    <property type="term" value="F:zinc ion binding"/>
    <property type="evidence" value="ECO:0007669"/>
    <property type="project" value="InterPro"/>
</dbReference>
<feature type="domain" description="Aminoacyl-tRNA synthetase class I anticodon-binding" evidence="12">
    <location>
        <begin position="412"/>
        <end position="566"/>
    </location>
</feature>
<dbReference type="NCBIfam" id="TIGR00464">
    <property type="entry name" value="gltX_bact"/>
    <property type="match status" value="1"/>
</dbReference>
<keyword evidence="4 10" id="KW-0436">Ligase</keyword>
<evidence type="ECO:0000256" key="3">
    <source>
        <dbReference type="ARBA" id="ARBA00012835"/>
    </source>
</evidence>
<evidence type="ECO:0000256" key="5">
    <source>
        <dbReference type="ARBA" id="ARBA00022741"/>
    </source>
</evidence>
<comment type="similarity">
    <text evidence="2">Belongs to the class-I aminoacyl-tRNA synthetase family. Glutamate--tRNA ligase type 1 subfamily.</text>
</comment>
<organism evidence="13 14">
    <name type="scientific">Dictyostelium firmibasis</name>
    <dbReference type="NCBI Taxonomy" id="79012"/>
    <lineage>
        <taxon>Eukaryota</taxon>
        <taxon>Amoebozoa</taxon>
        <taxon>Evosea</taxon>
        <taxon>Eumycetozoa</taxon>
        <taxon>Dictyostelia</taxon>
        <taxon>Dictyosteliales</taxon>
        <taxon>Dictyosteliaceae</taxon>
        <taxon>Dictyostelium</taxon>
    </lineage>
</organism>
<evidence type="ECO:0000256" key="6">
    <source>
        <dbReference type="ARBA" id="ARBA00022840"/>
    </source>
</evidence>
<dbReference type="Gene3D" id="3.40.50.620">
    <property type="entry name" value="HUPs"/>
    <property type="match status" value="1"/>
</dbReference>
<dbReference type="EMBL" id="JAVFKY010000006">
    <property type="protein sequence ID" value="KAK5574798.1"/>
    <property type="molecule type" value="Genomic_DNA"/>
</dbReference>
<dbReference type="InterPro" id="IPR049940">
    <property type="entry name" value="GluQ/Sye"/>
</dbReference>
<dbReference type="HAMAP" id="MF_00022">
    <property type="entry name" value="Glu_tRNA_synth_type1"/>
    <property type="match status" value="1"/>
</dbReference>
<keyword evidence="7 10" id="KW-0648">Protein biosynthesis</keyword>
<reference evidence="13 14" key="1">
    <citation type="submission" date="2023-11" db="EMBL/GenBank/DDBJ databases">
        <title>Dfirmibasis_genome.</title>
        <authorList>
            <person name="Edelbroek B."/>
            <person name="Kjellin J."/>
            <person name="Jerlstrom-Hultqvist J."/>
            <person name="Soderbom F."/>
        </authorList>
    </citation>
    <scope>NUCLEOTIDE SEQUENCE [LARGE SCALE GENOMIC DNA]</scope>
    <source>
        <strain evidence="13 14">TNS-C-14</strain>
    </source>
</reference>
<evidence type="ECO:0000256" key="8">
    <source>
        <dbReference type="ARBA" id="ARBA00023146"/>
    </source>
</evidence>
<feature type="domain" description="Glutamyl/glutaminyl-tRNA synthetase class Ib catalytic" evidence="11">
    <location>
        <begin position="64"/>
        <end position="381"/>
    </location>
</feature>
<keyword evidence="8 10" id="KW-0030">Aminoacyl-tRNA synthetase</keyword>
<evidence type="ECO:0000256" key="2">
    <source>
        <dbReference type="ARBA" id="ARBA00007894"/>
    </source>
</evidence>
<evidence type="ECO:0000256" key="7">
    <source>
        <dbReference type="ARBA" id="ARBA00022917"/>
    </source>
</evidence>
<gene>
    <name evidence="13" type="ORF">RB653_010051</name>
</gene>
<dbReference type="Pfam" id="PF19269">
    <property type="entry name" value="Anticodon_2"/>
    <property type="match status" value="1"/>
</dbReference>
<dbReference type="InterPro" id="IPR020058">
    <property type="entry name" value="Glu/Gln-tRNA-synth_Ib_cat-dom"/>
</dbReference>
<dbReference type="InterPro" id="IPR004527">
    <property type="entry name" value="Glu-tRNA-ligase_bac/mito"/>
</dbReference>
<dbReference type="InterPro" id="IPR020751">
    <property type="entry name" value="aa-tRNA-synth_I_codon-bd_sub2"/>
</dbReference>
<evidence type="ECO:0000313" key="14">
    <source>
        <dbReference type="Proteomes" id="UP001344447"/>
    </source>
</evidence>
<dbReference type="FunFam" id="3.40.50.620:FF:000045">
    <property type="entry name" value="Glutamate--tRNA ligase, mitochondrial"/>
    <property type="match status" value="1"/>
</dbReference>
<dbReference type="SUPFAM" id="SSF52374">
    <property type="entry name" value="Nucleotidylyl transferase"/>
    <property type="match status" value="1"/>
</dbReference>
<dbReference type="GO" id="GO:0005739">
    <property type="term" value="C:mitochondrion"/>
    <property type="evidence" value="ECO:0007669"/>
    <property type="project" value="UniProtKB-SubCell"/>
</dbReference>
<dbReference type="PANTHER" id="PTHR43311:SF2">
    <property type="entry name" value="GLUTAMATE--TRNA LIGASE, MITOCHONDRIAL-RELATED"/>
    <property type="match status" value="1"/>
</dbReference>
<comment type="caution">
    <text evidence="13">The sequence shown here is derived from an EMBL/GenBank/DDBJ whole genome shotgun (WGS) entry which is preliminary data.</text>
</comment>
<dbReference type="InterPro" id="IPR008925">
    <property type="entry name" value="aa_tRNA-synth_I_cd-bd_sf"/>
</dbReference>